<dbReference type="InterPro" id="IPR039426">
    <property type="entry name" value="TonB-dep_rcpt-like"/>
</dbReference>
<evidence type="ECO:0000256" key="3">
    <source>
        <dbReference type="ARBA" id="ARBA00022452"/>
    </source>
</evidence>
<keyword evidence="6 7" id="KW-0998">Cell outer membrane</keyword>
<keyword evidence="5 7" id="KW-0472">Membrane</keyword>
<organism evidence="9 10">
    <name type="scientific">Hallella bergensis DSM 17361</name>
    <dbReference type="NCBI Taxonomy" id="585502"/>
    <lineage>
        <taxon>Bacteria</taxon>
        <taxon>Pseudomonadati</taxon>
        <taxon>Bacteroidota</taxon>
        <taxon>Bacteroidia</taxon>
        <taxon>Bacteroidales</taxon>
        <taxon>Prevotellaceae</taxon>
        <taxon>Hallella</taxon>
    </lineage>
</organism>
<dbReference type="InterPro" id="IPR036942">
    <property type="entry name" value="Beta-barrel_TonB_sf"/>
</dbReference>
<dbReference type="Pfam" id="PF13715">
    <property type="entry name" value="CarbopepD_reg_2"/>
    <property type="match status" value="1"/>
</dbReference>
<dbReference type="PROSITE" id="PS52016">
    <property type="entry name" value="TONB_DEPENDENT_REC_3"/>
    <property type="match status" value="1"/>
</dbReference>
<evidence type="ECO:0000256" key="7">
    <source>
        <dbReference type="PROSITE-ProRule" id="PRU01360"/>
    </source>
</evidence>
<keyword evidence="2 7" id="KW-0813">Transport</keyword>
<reference evidence="9 10" key="1">
    <citation type="submission" date="2009-10" db="EMBL/GenBank/DDBJ databases">
        <authorList>
            <person name="Qin X."/>
            <person name="Bachman B."/>
            <person name="Battles P."/>
            <person name="Bell A."/>
            <person name="Bess C."/>
            <person name="Bickham C."/>
            <person name="Chaboub L."/>
            <person name="Chen D."/>
            <person name="Coyle M."/>
            <person name="Deiros D.R."/>
            <person name="Dinh H."/>
            <person name="Forbes L."/>
            <person name="Fowler G."/>
            <person name="Francisco L."/>
            <person name="Fu Q."/>
            <person name="Gubbala S."/>
            <person name="Hale W."/>
            <person name="Han Y."/>
            <person name="Hemphill L."/>
            <person name="Highlander S.K."/>
            <person name="Hirani K."/>
            <person name="Hogues M."/>
            <person name="Jackson L."/>
            <person name="Jakkamsetti A."/>
            <person name="Javaid M."/>
            <person name="Jiang H."/>
            <person name="Korchina V."/>
            <person name="Kovar C."/>
            <person name="Lara F."/>
            <person name="Lee S."/>
            <person name="Mata R."/>
            <person name="Mathew T."/>
            <person name="Moen C."/>
            <person name="Morales K."/>
            <person name="Munidasa M."/>
            <person name="Nazareth L."/>
            <person name="Ngo R."/>
            <person name="Nguyen L."/>
            <person name="Okwuonu G."/>
            <person name="Ongeri F."/>
            <person name="Patil S."/>
            <person name="Petrosino J."/>
            <person name="Pham C."/>
            <person name="Pham P."/>
            <person name="Pu L.-L."/>
            <person name="Puazo M."/>
            <person name="Raj R."/>
            <person name="Reid J."/>
            <person name="Rouhana J."/>
            <person name="Saada N."/>
            <person name="Shang Y."/>
            <person name="Simmons D."/>
            <person name="Thornton R."/>
            <person name="Warren J."/>
            <person name="Weissenberger G."/>
            <person name="Zhang J."/>
            <person name="Zhang L."/>
            <person name="Zhou C."/>
            <person name="Zhu D."/>
            <person name="Muzny D."/>
            <person name="Worley K."/>
            <person name="Gibbs R."/>
        </authorList>
    </citation>
    <scope>NUCLEOTIDE SEQUENCE [LARGE SCALE GENOMIC DNA]</scope>
    <source>
        <strain evidence="9 10">DSM 17361</strain>
    </source>
</reference>
<protein>
    <submittedName>
        <fullName evidence="9">TonB-linked outer membrane protein, SusC/RagA family</fullName>
    </submittedName>
</protein>
<evidence type="ECO:0000256" key="1">
    <source>
        <dbReference type="ARBA" id="ARBA00004571"/>
    </source>
</evidence>
<sequence length="1110" mass="124288">MGMIVQGHAQSQIVSVKLHNVPLGKAIKTLAQQSKLKYSYSSDFINVKTKVSVTAQGERLDKVLDRMLQSTDVRYKIVDGCIMFFQKKQGVGRLQSGQIHNENVRISGVITDEHGSPVIGATVSTANGSQGTVSDVNGLYTIVVPRGARLTFSYIGYDEHSKVVTQNGDLNIVLKENSTDLGEIVVVGYGTQKKVNLTGAVSMIKGDVLESRPIANVTSGLQGELPGVNITSSTGKPGSAPSIVVRGVSTINSSTAPLILIDGVAGGDINMLNPDDIASVSVLKDAASASIYGARAANGVVLITTKTGHKNEKPTFSYNGYVGYQTPTRLSRLVSGREYMELANEAMAAAGYSRPYSEEAFRKYDSGEDPNEYSNTDWIDQLYKKSSFQTSHNISVRGGNAKSGYSMSYGYLNQDGLVVGNPYKSHRHNARIEVNTEVNDRLTLTGNASFVDFYKQDLSVSGTGGVFRLSQRISPLLPVKWKQKDESGQWTDTPWYSFGAVKNPIYVAHDAGHSVREVRTFNGIINARFKIIDQLSVSGLYSNNYYTRTAEDYDAIMNNYYQDGTPSKENENLRNQLYQGEFKTLTQSLQATINYNQTLARKHELSALIGVSQEWEHKTMLSGSRKQILVDGVDVLNGGTEDLQNAGNKYDWALRSYFGRINYAFDNKYLLEANMRIDGTSRFAKANRWGYFPSVSAGWNFAHETFMRWAKPVLHTGKLRMSWGELGNQNVASDYYPYLTSINRVEKSYPIGGETNVGFKQIALGNEHIKWETIKMFNVGIDLSFFNNRLSTTFEWYLKKNTNALVKPIYPTIIGVTGSTNLPFENIGEIENKGWEWWIQWQDRIGEIHYKTTFNISDSRNKITDLGKSAPTLSDFLRKEGEAINAYYGYRTKGLAQMSDFGGQDEHGRYINPKFYTPKSDAAIVQPGDIIYEDVNGDKVIDDKDKVVLGDQDPHYIFSFKASAQWKMFDLSFYLQGVGRWNGYLSDEARHCFINDYSIPKIEHLDRWTPTNPNATYPRLYMAETHNRMFSDYWIENASYLRMKNIQAGFTFPKKWLKGIGIKNLRCYVSADNLFTVTQYFGAYDPELHASSGDAYPQVKTFIFGVQTTF</sequence>
<dbReference type="Gene3D" id="2.60.40.1120">
    <property type="entry name" value="Carboxypeptidase-like, regulatory domain"/>
    <property type="match status" value="1"/>
</dbReference>
<dbReference type="Proteomes" id="UP000003160">
    <property type="component" value="Unassembled WGS sequence"/>
</dbReference>
<accession>D1PWY0</accession>
<name>D1PWY0_9BACT</name>
<keyword evidence="10" id="KW-1185">Reference proteome</keyword>
<comment type="caution">
    <text evidence="9">The sequence shown here is derived from an EMBL/GenBank/DDBJ whole genome shotgun (WGS) entry which is preliminary data.</text>
</comment>
<dbReference type="InterPro" id="IPR037066">
    <property type="entry name" value="Plug_dom_sf"/>
</dbReference>
<evidence type="ECO:0000256" key="5">
    <source>
        <dbReference type="ARBA" id="ARBA00023136"/>
    </source>
</evidence>
<dbReference type="SUPFAM" id="SSF56935">
    <property type="entry name" value="Porins"/>
    <property type="match status" value="1"/>
</dbReference>
<evidence type="ECO:0000256" key="4">
    <source>
        <dbReference type="ARBA" id="ARBA00022692"/>
    </source>
</evidence>
<dbReference type="InterPro" id="IPR023997">
    <property type="entry name" value="TonB-dep_OMP_SusC/RagA_CS"/>
</dbReference>
<dbReference type="InterPro" id="IPR012910">
    <property type="entry name" value="Plug_dom"/>
</dbReference>
<dbReference type="eggNOG" id="COG4771">
    <property type="taxonomic scope" value="Bacteria"/>
</dbReference>
<dbReference type="NCBIfam" id="TIGR04056">
    <property type="entry name" value="OMP_RagA_SusC"/>
    <property type="match status" value="1"/>
</dbReference>
<dbReference type="Gene3D" id="2.40.170.20">
    <property type="entry name" value="TonB-dependent receptor, beta-barrel domain"/>
    <property type="match status" value="1"/>
</dbReference>
<comment type="subcellular location">
    <subcellularLocation>
        <location evidence="1 7">Cell outer membrane</location>
        <topology evidence="1 7">Multi-pass membrane protein</topology>
    </subcellularLocation>
</comment>
<dbReference type="FunFam" id="2.170.130.10:FF:000003">
    <property type="entry name" value="SusC/RagA family TonB-linked outer membrane protein"/>
    <property type="match status" value="1"/>
</dbReference>
<evidence type="ECO:0000256" key="6">
    <source>
        <dbReference type="ARBA" id="ARBA00023237"/>
    </source>
</evidence>
<proteinExistence type="inferred from homology"/>
<evidence type="ECO:0000313" key="9">
    <source>
        <dbReference type="EMBL" id="EFA44106.1"/>
    </source>
</evidence>
<dbReference type="NCBIfam" id="TIGR04057">
    <property type="entry name" value="SusC_RagA_signa"/>
    <property type="match status" value="1"/>
</dbReference>
<dbReference type="InterPro" id="IPR023996">
    <property type="entry name" value="TonB-dep_OMP_SusC/RagA"/>
</dbReference>
<dbReference type="HOGENOM" id="CLU_004317_0_2_10"/>
<feature type="domain" description="TonB-dependent receptor plug" evidence="8">
    <location>
        <begin position="194"/>
        <end position="300"/>
    </location>
</feature>
<keyword evidence="3 7" id="KW-1134">Transmembrane beta strand</keyword>
<dbReference type="SUPFAM" id="SSF49464">
    <property type="entry name" value="Carboxypeptidase regulatory domain-like"/>
    <property type="match status" value="1"/>
</dbReference>
<evidence type="ECO:0000256" key="2">
    <source>
        <dbReference type="ARBA" id="ARBA00022448"/>
    </source>
</evidence>
<evidence type="ECO:0000259" key="8">
    <source>
        <dbReference type="Pfam" id="PF07715"/>
    </source>
</evidence>
<evidence type="ECO:0000313" key="10">
    <source>
        <dbReference type="Proteomes" id="UP000003160"/>
    </source>
</evidence>
<dbReference type="GO" id="GO:0009279">
    <property type="term" value="C:cell outer membrane"/>
    <property type="evidence" value="ECO:0007669"/>
    <property type="project" value="UniProtKB-SubCell"/>
</dbReference>
<dbReference type="InterPro" id="IPR008969">
    <property type="entry name" value="CarboxyPept-like_regulatory"/>
</dbReference>
<gene>
    <name evidence="9" type="ORF">HMPREF0645_1465</name>
</gene>
<keyword evidence="4 7" id="KW-0812">Transmembrane</keyword>
<dbReference type="Gene3D" id="2.170.130.10">
    <property type="entry name" value="TonB-dependent receptor, plug domain"/>
    <property type="match status" value="1"/>
</dbReference>
<dbReference type="EMBL" id="ACKS01000062">
    <property type="protein sequence ID" value="EFA44106.1"/>
    <property type="molecule type" value="Genomic_DNA"/>
</dbReference>
<dbReference type="AlphaFoldDB" id="D1PWY0"/>
<dbReference type="Pfam" id="PF07715">
    <property type="entry name" value="Plug"/>
    <property type="match status" value="1"/>
</dbReference>
<comment type="similarity">
    <text evidence="7">Belongs to the TonB-dependent receptor family.</text>
</comment>